<sequence>MYEQTVEAQRALEKSLFDEYVSFIEAVKVTYSLNLTIRRIRLENGVYGLVAWKMNEYIKEQNKLPGDFSEVQFVFSEDCKGLELIGPSKATVVSAAKRLQKFAETEGFTFTL</sequence>
<dbReference type="GeneID" id="26638169"/>
<proteinExistence type="predicted"/>
<gene>
    <name evidence="1" type="ORF">PM2_276</name>
</gene>
<dbReference type="Proteomes" id="UP000030739">
    <property type="component" value="Segment"/>
</dbReference>
<accession>A0A0A0Q0Y9</accession>
<evidence type="ECO:0000313" key="1">
    <source>
        <dbReference type="EMBL" id="AHY25238.1"/>
    </source>
</evidence>
<name>A0A0A0Q0Y9_9CAUD</name>
<evidence type="ECO:0000313" key="2">
    <source>
        <dbReference type="Proteomes" id="UP000030739"/>
    </source>
</evidence>
<dbReference type="EMBL" id="KF835987">
    <property type="protein sequence ID" value="AHY25238.1"/>
    <property type="molecule type" value="Genomic_DNA"/>
</dbReference>
<dbReference type="KEGG" id="vg:26638169"/>
<organism evidence="1 2">
    <name type="scientific">Pectobacterium bacteriophage PM2</name>
    <dbReference type="NCBI Taxonomy" id="1429794"/>
    <lineage>
        <taxon>Viruses</taxon>
        <taxon>Duplodnaviria</taxon>
        <taxon>Heunggongvirae</taxon>
        <taxon>Uroviricota</taxon>
        <taxon>Caudoviricetes</taxon>
        <taxon>Pantevenvirales</taxon>
        <taxon>Straboviridae</taxon>
        <taxon>Tevenvirinae</taxon>
        <taxon>Mosugukvirus</taxon>
        <taxon>Mosugukvirus pm2</taxon>
    </lineage>
</organism>
<keyword evidence="2" id="KW-1185">Reference proteome</keyword>
<reference evidence="1 2" key="1">
    <citation type="journal article" date="2015" name="Plant Pathol. J.">
        <title>Isolation and Genomic Characterization of the T4-Like Bacteriophage PM2 Infecting Pectobacterium carotovorum subsp. carotovorum.</title>
        <authorList>
            <person name="Lim J.A."/>
            <person name="Lee D.H."/>
            <person name="Heu S."/>
        </authorList>
    </citation>
    <scope>NUCLEOTIDE SEQUENCE [LARGE SCALE GENOMIC DNA]</scope>
</reference>
<protein>
    <submittedName>
        <fullName evidence="1">Uncharacterized protein</fullName>
    </submittedName>
</protein>
<dbReference type="RefSeq" id="YP_009211697.1">
    <property type="nucleotide sequence ID" value="NC_028940.1"/>
</dbReference>